<evidence type="ECO:0000313" key="8">
    <source>
        <dbReference type="Proteomes" id="UP000002171"/>
    </source>
</evidence>
<feature type="transmembrane region" description="Helical" evidence="5">
    <location>
        <begin position="31"/>
        <end position="55"/>
    </location>
</feature>
<evidence type="ECO:0000256" key="2">
    <source>
        <dbReference type="ARBA" id="ARBA00022692"/>
    </source>
</evidence>
<feature type="transmembrane region" description="Helical" evidence="5">
    <location>
        <begin position="182"/>
        <end position="200"/>
    </location>
</feature>
<keyword evidence="4 5" id="KW-0472">Membrane</keyword>
<keyword evidence="8" id="KW-1185">Reference proteome</keyword>
<comment type="caution">
    <text evidence="7">The sequence shown here is derived from an EMBL/GenBank/DDBJ whole genome shotgun (WGS) entry which is preliminary data.</text>
</comment>
<evidence type="ECO:0000256" key="3">
    <source>
        <dbReference type="ARBA" id="ARBA00022989"/>
    </source>
</evidence>
<keyword evidence="2 5" id="KW-0812">Transmembrane</keyword>
<keyword evidence="3 5" id="KW-1133">Transmembrane helix</keyword>
<proteinExistence type="predicted"/>
<dbReference type="OrthoDB" id="196054at2"/>
<dbReference type="AlphaFoldDB" id="A0A7U8C678"/>
<evidence type="ECO:0000256" key="5">
    <source>
        <dbReference type="SAM" id="Phobius"/>
    </source>
</evidence>
<dbReference type="Proteomes" id="UP000002171">
    <property type="component" value="Unassembled WGS sequence"/>
</dbReference>
<dbReference type="NCBIfam" id="TIGR03902">
    <property type="entry name" value="rhom_GG_sort"/>
    <property type="match status" value="1"/>
</dbReference>
<dbReference type="InterPro" id="IPR023826">
    <property type="entry name" value="Rhom-like_SP_proteobac"/>
</dbReference>
<dbReference type="Pfam" id="PF01694">
    <property type="entry name" value="Rhomboid"/>
    <property type="match status" value="1"/>
</dbReference>
<gene>
    <name evidence="7" type="ORF">MED92_09601</name>
</gene>
<dbReference type="InterPro" id="IPR035952">
    <property type="entry name" value="Rhomboid-like_sf"/>
</dbReference>
<feature type="transmembrane region" description="Helical" evidence="5">
    <location>
        <begin position="100"/>
        <end position="120"/>
    </location>
</feature>
<dbReference type="EMBL" id="AAOW01000015">
    <property type="protein sequence ID" value="EAR60649.1"/>
    <property type="molecule type" value="Genomic_DNA"/>
</dbReference>
<sequence length="206" mass="22895">MQLYTAKSTVAPGGDCVDNSALRVAPITLSILLLCSFVQLLPSVFIVDLLCFDYYAITEEYEIWRLATGHFVHSSFDHAFWDLVGFSACAWYVESKRSNLVVPTLLLSVTTLSIFLISPLTSIEKYSGISGILYAYLVIACWIWLTDNRGLKGWIPLLIVIGKTLLEIATASNVFANQGWELFYPAHLLGLMTGTIIMMTSKPRAD</sequence>
<evidence type="ECO:0000313" key="7">
    <source>
        <dbReference type="EMBL" id="EAR60649.1"/>
    </source>
</evidence>
<dbReference type="GO" id="GO:0004252">
    <property type="term" value="F:serine-type endopeptidase activity"/>
    <property type="evidence" value="ECO:0007669"/>
    <property type="project" value="InterPro"/>
</dbReference>
<evidence type="ECO:0000259" key="6">
    <source>
        <dbReference type="Pfam" id="PF01694"/>
    </source>
</evidence>
<dbReference type="Gene3D" id="1.20.1540.10">
    <property type="entry name" value="Rhomboid-like"/>
    <property type="match status" value="1"/>
</dbReference>
<dbReference type="GO" id="GO:0016020">
    <property type="term" value="C:membrane"/>
    <property type="evidence" value="ECO:0007669"/>
    <property type="project" value="UniProtKB-SubCell"/>
</dbReference>
<protein>
    <recommendedName>
        <fullName evidence="6">Peptidase S54 rhomboid domain-containing protein</fullName>
    </recommendedName>
</protein>
<feature type="transmembrane region" description="Helical" evidence="5">
    <location>
        <begin position="157"/>
        <end position="176"/>
    </location>
</feature>
<dbReference type="RefSeq" id="WP_007019588.1">
    <property type="nucleotide sequence ID" value="NZ_CH724125.1"/>
</dbReference>
<organism evidence="7 8">
    <name type="scientific">Neptuniibacter caesariensis</name>
    <dbReference type="NCBI Taxonomy" id="207954"/>
    <lineage>
        <taxon>Bacteria</taxon>
        <taxon>Pseudomonadati</taxon>
        <taxon>Pseudomonadota</taxon>
        <taxon>Gammaproteobacteria</taxon>
        <taxon>Oceanospirillales</taxon>
        <taxon>Oceanospirillaceae</taxon>
        <taxon>Neptuniibacter</taxon>
    </lineage>
</organism>
<accession>A0A7U8C678</accession>
<dbReference type="InterPro" id="IPR022764">
    <property type="entry name" value="Peptidase_S54_rhomboid_dom"/>
</dbReference>
<comment type="subcellular location">
    <subcellularLocation>
        <location evidence="1">Membrane</location>
        <topology evidence="1">Multi-pass membrane protein</topology>
    </subcellularLocation>
</comment>
<feature type="transmembrane region" description="Helical" evidence="5">
    <location>
        <begin position="126"/>
        <end position="145"/>
    </location>
</feature>
<reference evidence="7 8" key="1">
    <citation type="submission" date="2006-02" db="EMBL/GenBank/DDBJ databases">
        <authorList>
            <person name="Pinhassi J."/>
            <person name="Pedros-Alio C."/>
            <person name="Ferriera S."/>
            <person name="Johnson J."/>
            <person name="Kravitz S."/>
            <person name="Halpern A."/>
            <person name="Remington K."/>
            <person name="Beeson K."/>
            <person name="Tran B."/>
            <person name="Rogers Y.-H."/>
            <person name="Friedman R."/>
            <person name="Venter J.C."/>
        </authorList>
    </citation>
    <scope>NUCLEOTIDE SEQUENCE [LARGE SCALE GENOMIC DNA]</scope>
    <source>
        <strain evidence="7 8">MED92</strain>
    </source>
</reference>
<evidence type="ECO:0000256" key="1">
    <source>
        <dbReference type="ARBA" id="ARBA00004141"/>
    </source>
</evidence>
<evidence type="ECO:0000256" key="4">
    <source>
        <dbReference type="ARBA" id="ARBA00023136"/>
    </source>
</evidence>
<feature type="domain" description="Peptidase S54 rhomboid" evidence="6">
    <location>
        <begin position="62"/>
        <end position="199"/>
    </location>
</feature>
<name>A0A7U8C678_NEPCE</name>
<dbReference type="SUPFAM" id="SSF144091">
    <property type="entry name" value="Rhomboid-like"/>
    <property type="match status" value="1"/>
</dbReference>